<sequence>MKINFYKKRIYSPLIIASLWIIVGFYFLFTGEDSFNWSAFVYLFLGAGHLFDFFYSSKNLYLLIENNSIEEVKLLRSNTKIDFNEIQDIQKIEGNYIVKSETKTIQIDFNSIDNTSLVKLIKVFKTLDLPSEKNCFSKF</sequence>
<evidence type="ECO:0000256" key="1">
    <source>
        <dbReference type="SAM" id="Phobius"/>
    </source>
</evidence>
<keyword evidence="1" id="KW-0472">Membrane</keyword>
<comment type="caution">
    <text evidence="2">The sequence shown here is derived from an EMBL/GenBank/DDBJ whole genome shotgun (WGS) entry which is preliminary data.</text>
</comment>
<feature type="transmembrane region" description="Helical" evidence="1">
    <location>
        <begin position="35"/>
        <end position="55"/>
    </location>
</feature>
<gene>
    <name evidence="2" type="ORF">LB452_08505</name>
</gene>
<name>A0ABS7XJ13_9FLAO</name>
<dbReference type="EMBL" id="JAIQZE010000008">
    <property type="protein sequence ID" value="MBZ9778962.1"/>
    <property type="molecule type" value="Genomic_DNA"/>
</dbReference>
<feature type="transmembrane region" description="Helical" evidence="1">
    <location>
        <begin position="12"/>
        <end position="29"/>
    </location>
</feature>
<keyword evidence="1" id="KW-1133">Transmembrane helix</keyword>
<protein>
    <recommendedName>
        <fullName evidence="4">PH domain-containing protein</fullName>
    </recommendedName>
</protein>
<organism evidence="2 3">
    <name type="scientific">Psychroflexus longus</name>
    <dbReference type="NCBI Taxonomy" id="2873596"/>
    <lineage>
        <taxon>Bacteria</taxon>
        <taxon>Pseudomonadati</taxon>
        <taxon>Bacteroidota</taxon>
        <taxon>Flavobacteriia</taxon>
        <taxon>Flavobacteriales</taxon>
        <taxon>Flavobacteriaceae</taxon>
        <taxon>Psychroflexus</taxon>
    </lineage>
</organism>
<accession>A0ABS7XJ13</accession>
<dbReference type="RefSeq" id="WP_224461312.1">
    <property type="nucleotide sequence ID" value="NZ_JAIQZE010000008.1"/>
</dbReference>
<reference evidence="3" key="1">
    <citation type="submission" date="2023-07" db="EMBL/GenBank/DDBJ databases">
        <title>Novel species isolated from saline lakes on Tibetan Plateau.</title>
        <authorList>
            <person name="Lu H."/>
        </authorList>
    </citation>
    <scope>NUCLEOTIDE SEQUENCE [LARGE SCALE GENOMIC DNA]</scope>
    <source>
        <strain evidence="3">CAK8W</strain>
    </source>
</reference>
<keyword evidence="3" id="KW-1185">Reference proteome</keyword>
<dbReference type="Proteomes" id="UP001199314">
    <property type="component" value="Unassembled WGS sequence"/>
</dbReference>
<proteinExistence type="predicted"/>
<evidence type="ECO:0008006" key="4">
    <source>
        <dbReference type="Google" id="ProtNLM"/>
    </source>
</evidence>
<evidence type="ECO:0000313" key="3">
    <source>
        <dbReference type="Proteomes" id="UP001199314"/>
    </source>
</evidence>
<keyword evidence="1" id="KW-0812">Transmembrane</keyword>
<evidence type="ECO:0000313" key="2">
    <source>
        <dbReference type="EMBL" id="MBZ9778962.1"/>
    </source>
</evidence>